<name>A0A9P7XR52_9FUNG</name>
<organism evidence="2 3">
    <name type="scientific">Linnemannia hyalina</name>
    <dbReference type="NCBI Taxonomy" id="64524"/>
    <lineage>
        <taxon>Eukaryota</taxon>
        <taxon>Fungi</taxon>
        <taxon>Fungi incertae sedis</taxon>
        <taxon>Mucoromycota</taxon>
        <taxon>Mortierellomycotina</taxon>
        <taxon>Mortierellomycetes</taxon>
        <taxon>Mortierellales</taxon>
        <taxon>Mortierellaceae</taxon>
        <taxon>Linnemannia</taxon>
    </lineage>
</organism>
<dbReference type="Proteomes" id="UP000707451">
    <property type="component" value="Unassembled WGS sequence"/>
</dbReference>
<evidence type="ECO:0000313" key="3">
    <source>
        <dbReference type="Proteomes" id="UP000707451"/>
    </source>
</evidence>
<dbReference type="SUPFAM" id="SSF52047">
    <property type="entry name" value="RNI-like"/>
    <property type="match status" value="1"/>
</dbReference>
<dbReference type="InterPro" id="IPR032675">
    <property type="entry name" value="LRR_dom_sf"/>
</dbReference>
<protein>
    <recommendedName>
        <fullName evidence="4">F-box domain-containing protein</fullName>
    </recommendedName>
</protein>
<accession>A0A9P7XR52</accession>
<dbReference type="OrthoDB" id="2369458at2759"/>
<sequence>MDMATAPSQIRLSSNNSTNNGNTNKGDNNDDHLHALDVSEIRSLIAEYLTKQDLGVCILVCKKWSLDFIPLYWRTISVQPHRVTRYPESVLRQHGQHLRILYAGRIEETSVFNQASVDQLQFLEISTCGSKEREDGGRGCLQEIVYRNRKGLMGLHWRCFGRDTTMERSFRIWPAMFQGLQALVELELSNWSLSRVDFLRMLISCPMLRKLTFQAVEDIREAGGGRQGQRSNLQHHGETVRTTTAATTTVPDVSQGNNNIANPRKTPPQEDERLLEFQHTTLDSLIFIGELIPSFLQHVPNITHLEIMNIMQGDFKDIDEQVTTKHCCTGVTHLTLLTDCSAPLRYLSTVMVMSTLVFFEGIVPFPVLDDFLELILRAHSQTIETLLLREMNPFQQSGFQFNIWRFFESCPRLVKLEIPYSLRNCVGLAIVNTNDNLPHPAYPHHDYYDNNNVSNGNHIPTMEVPPFSEATLELKLYEPTREWVCKDLRRLQLRIEDMDQTRSMQQIPFDLCVDRLLPPEQKRDNSRRTRSVLERMILERLSGLEKLEALNIGGGWYTLTARKS</sequence>
<gene>
    <name evidence="2" type="ORF">KI688_002982</name>
</gene>
<proteinExistence type="predicted"/>
<dbReference type="Gene3D" id="3.80.10.10">
    <property type="entry name" value="Ribonuclease Inhibitor"/>
    <property type="match status" value="1"/>
</dbReference>
<feature type="region of interest" description="Disordered" evidence="1">
    <location>
        <begin position="250"/>
        <end position="269"/>
    </location>
</feature>
<comment type="caution">
    <text evidence="2">The sequence shown here is derived from an EMBL/GenBank/DDBJ whole genome shotgun (WGS) entry which is preliminary data.</text>
</comment>
<dbReference type="EMBL" id="JAHRHY010000013">
    <property type="protein sequence ID" value="KAG9064723.1"/>
    <property type="molecule type" value="Genomic_DNA"/>
</dbReference>
<dbReference type="SUPFAM" id="SSF52058">
    <property type="entry name" value="L domain-like"/>
    <property type="match status" value="1"/>
</dbReference>
<reference evidence="2" key="1">
    <citation type="submission" date="2021-06" db="EMBL/GenBank/DDBJ databases">
        <title>Genome Sequence of Mortierella hyaline Strain SCG-10, a Cold-Adapted, Nitrate-Reducing Fungus Isolated from Soil in Minnesota, USA.</title>
        <authorList>
            <person name="Aldossari N."/>
        </authorList>
    </citation>
    <scope>NUCLEOTIDE SEQUENCE</scope>
    <source>
        <strain evidence="2">SCG-10</strain>
    </source>
</reference>
<keyword evidence="3" id="KW-1185">Reference proteome</keyword>
<evidence type="ECO:0000256" key="1">
    <source>
        <dbReference type="SAM" id="MobiDB-lite"/>
    </source>
</evidence>
<feature type="region of interest" description="Disordered" evidence="1">
    <location>
        <begin position="223"/>
        <end position="243"/>
    </location>
</feature>
<feature type="compositionally biased region" description="Polar residues" evidence="1">
    <location>
        <begin position="251"/>
        <end position="261"/>
    </location>
</feature>
<feature type="region of interest" description="Disordered" evidence="1">
    <location>
        <begin position="1"/>
        <end position="31"/>
    </location>
</feature>
<dbReference type="AlphaFoldDB" id="A0A9P7XR52"/>
<evidence type="ECO:0000313" key="2">
    <source>
        <dbReference type="EMBL" id="KAG9064723.1"/>
    </source>
</evidence>
<feature type="compositionally biased region" description="Low complexity" evidence="1">
    <location>
        <begin position="13"/>
        <end position="26"/>
    </location>
</feature>
<feature type="compositionally biased region" description="Polar residues" evidence="1">
    <location>
        <begin position="1"/>
        <end position="12"/>
    </location>
</feature>
<evidence type="ECO:0008006" key="4">
    <source>
        <dbReference type="Google" id="ProtNLM"/>
    </source>
</evidence>